<dbReference type="EMBL" id="JBHSDU010000010">
    <property type="protein sequence ID" value="MFC4311906.1"/>
    <property type="molecule type" value="Genomic_DNA"/>
</dbReference>
<feature type="transmembrane region" description="Helical" evidence="1">
    <location>
        <begin position="203"/>
        <end position="223"/>
    </location>
</feature>
<dbReference type="Pfam" id="PF13795">
    <property type="entry name" value="HupE_UreJ_2"/>
    <property type="match status" value="1"/>
</dbReference>
<feature type="chain" id="PRO_5045888385" evidence="2">
    <location>
        <begin position="22"/>
        <end position="333"/>
    </location>
</feature>
<dbReference type="RefSeq" id="WP_380600853.1">
    <property type="nucleotide sequence ID" value="NZ_JBHSDU010000010.1"/>
</dbReference>
<evidence type="ECO:0000256" key="1">
    <source>
        <dbReference type="SAM" id="Phobius"/>
    </source>
</evidence>
<feature type="transmembrane region" description="Helical" evidence="1">
    <location>
        <begin position="235"/>
        <end position="258"/>
    </location>
</feature>
<sequence>MTRFLALCALLLTGMFSNAQAHEVRPAFLEIKQVEAQRYRIVWKQPTMGEVAVRLIPHLSNGWLERLPEDQYAAAGFLVRTWNIGSSDSLAGTTLSIEGLEYTITDVLVQVEWLDGRKAQTLLRAEEPQLAIESSAGREVTMPVFLNQGIRHILAGVDHLLFVLGLILIVRNRWMLLKAVSAFTVAHSITLALAMLAKVTLPGPLVEALIALSILTLGVEIVRSQRGHAGLTSRYPWAVAFVFGLFHGMGFAGGLADLGFAGRDLVAKLALFNVGVEIGQLGFIATVLLVGNALLSRQDLGRRAATMRFAAYVVGIAGAYWTFATSAALLGVA</sequence>
<feature type="transmembrane region" description="Helical" evidence="1">
    <location>
        <begin position="278"/>
        <end position="297"/>
    </location>
</feature>
<accession>A0ABV8SWH3</accession>
<feature type="transmembrane region" description="Helical" evidence="1">
    <location>
        <begin position="149"/>
        <end position="169"/>
    </location>
</feature>
<gene>
    <name evidence="3" type="ORF">ACFPN2_22685</name>
</gene>
<comment type="caution">
    <text evidence="3">The sequence shown here is derived from an EMBL/GenBank/DDBJ whole genome shotgun (WGS) entry which is preliminary data.</text>
</comment>
<reference evidence="4" key="1">
    <citation type="journal article" date="2019" name="Int. J. Syst. Evol. Microbiol.">
        <title>The Global Catalogue of Microorganisms (GCM) 10K type strain sequencing project: providing services to taxonomists for standard genome sequencing and annotation.</title>
        <authorList>
            <consortium name="The Broad Institute Genomics Platform"/>
            <consortium name="The Broad Institute Genome Sequencing Center for Infectious Disease"/>
            <person name="Wu L."/>
            <person name="Ma J."/>
        </authorList>
    </citation>
    <scope>NUCLEOTIDE SEQUENCE [LARGE SCALE GENOMIC DNA]</scope>
    <source>
        <strain evidence="4">CGMCC 1.10759</strain>
    </source>
</reference>
<dbReference type="InterPro" id="IPR032809">
    <property type="entry name" value="Put_HupE_UreJ"/>
</dbReference>
<organism evidence="3 4">
    <name type="scientific">Steroidobacter flavus</name>
    <dbReference type="NCBI Taxonomy" id="1842136"/>
    <lineage>
        <taxon>Bacteria</taxon>
        <taxon>Pseudomonadati</taxon>
        <taxon>Pseudomonadota</taxon>
        <taxon>Gammaproteobacteria</taxon>
        <taxon>Steroidobacterales</taxon>
        <taxon>Steroidobacteraceae</taxon>
        <taxon>Steroidobacter</taxon>
    </lineage>
</organism>
<proteinExistence type="predicted"/>
<feature type="signal peptide" evidence="2">
    <location>
        <begin position="1"/>
        <end position="21"/>
    </location>
</feature>
<evidence type="ECO:0000313" key="3">
    <source>
        <dbReference type="EMBL" id="MFC4311906.1"/>
    </source>
</evidence>
<evidence type="ECO:0000313" key="4">
    <source>
        <dbReference type="Proteomes" id="UP001595904"/>
    </source>
</evidence>
<dbReference type="Proteomes" id="UP001595904">
    <property type="component" value="Unassembled WGS sequence"/>
</dbReference>
<protein>
    <submittedName>
        <fullName evidence="3">HupE/UreJ family protein</fullName>
    </submittedName>
</protein>
<feature type="transmembrane region" description="Helical" evidence="1">
    <location>
        <begin position="309"/>
        <end position="332"/>
    </location>
</feature>
<keyword evidence="4" id="KW-1185">Reference proteome</keyword>
<evidence type="ECO:0000256" key="2">
    <source>
        <dbReference type="SAM" id="SignalP"/>
    </source>
</evidence>
<feature type="transmembrane region" description="Helical" evidence="1">
    <location>
        <begin position="176"/>
        <end position="197"/>
    </location>
</feature>
<keyword evidence="1" id="KW-1133">Transmembrane helix</keyword>
<keyword evidence="1" id="KW-0812">Transmembrane</keyword>
<keyword evidence="2" id="KW-0732">Signal</keyword>
<name>A0ABV8SWH3_9GAMM</name>
<keyword evidence="1" id="KW-0472">Membrane</keyword>